<dbReference type="InterPro" id="IPR036188">
    <property type="entry name" value="FAD/NAD-bd_sf"/>
</dbReference>
<evidence type="ECO:0000256" key="5">
    <source>
        <dbReference type="SAM" id="SignalP"/>
    </source>
</evidence>
<name>A0AAN6QEP4_9PEZI</name>
<dbReference type="Pfam" id="PF00732">
    <property type="entry name" value="GMC_oxred_N"/>
    <property type="match status" value="1"/>
</dbReference>
<dbReference type="Gene3D" id="3.50.50.60">
    <property type="entry name" value="FAD/NAD(P)-binding domain"/>
    <property type="match status" value="1"/>
</dbReference>
<keyword evidence="5" id="KW-0732">Signal</keyword>
<feature type="domain" description="Glucose-methanol-choline oxidoreductase N-terminal" evidence="6">
    <location>
        <begin position="113"/>
        <end position="136"/>
    </location>
</feature>
<evidence type="ECO:0000256" key="3">
    <source>
        <dbReference type="PIRSR" id="PIRSR000137-2"/>
    </source>
</evidence>
<dbReference type="SUPFAM" id="SSF51905">
    <property type="entry name" value="FAD/NAD(P)-binding domain"/>
    <property type="match status" value="1"/>
</dbReference>
<dbReference type="PROSITE" id="PS00624">
    <property type="entry name" value="GMC_OXRED_2"/>
    <property type="match status" value="1"/>
</dbReference>
<accession>A0AAN6QEP4</accession>
<dbReference type="InterPro" id="IPR012132">
    <property type="entry name" value="GMC_OxRdtase"/>
</dbReference>
<comment type="caution">
    <text evidence="8">The sequence shown here is derived from an EMBL/GenBank/DDBJ whole genome shotgun (WGS) entry which is preliminary data.</text>
</comment>
<dbReference type="Pfam" id="PF05199">
    <property type="entry name" value="GMC_oxred_C"/>
    <property type="match status" value="1"/>
</dbReference>
<dbReference type="PANTHER" id="PTHR11552">
    <property type="entry name" value="GLUCOSE-METHANOL-CHOLINE GMC OXIDOREDUCTASE"/>
    <property type="match status" value="1"/>
</dbReference>
<dbReference type="PROSITE" id="PS00623">
    <property type="entry name" value="GMC_OXRED_1"/>
    <property type="match status" value="1"/>
</dbReference>
<dbReference type="PANTHER" id="PTHR11552:SF115">
    <property type="entry name" value="DEHYDROGENASE XPTC-RELATED"/>
    <property type="match status" value="1"/>
</dbReference>
<evidence type="ECO:0000313" key="8">
    <source>
        <dbReference type="EMBL" id="KAK4108848.1"/>
    </source>
</evidence>
<evidence type="ECO:0000313" key="9">
    <source>
        <dbReference type="Proteomes" id="UP001302812"/>
    </source>
</evidence>
<evidence type="ECO:0000256" key="4">
    <source>
        <dbReference type="RuleBase" id="RU003968"/>
    </source>
</evidence>
<feature type="active site" description="Proton donor" evidence="2">
    <location>
        <position position="576"/>
    </location>
</feature>
<dbReference type="PIRSF" id="PIRSF000137">
    <property type="entry name" value="Alcohol_oxidase"/>
    <property type="match status" value="1"/>
</dbReference>
<dbReference type="GO" id="GO:0016614">
    <property type="term" value="F:oxidoreductase activity, acting on CH-OH group of donors"/>
    <property type="evidence" value="ECO:0007669"/>
    <property type="project" value="InterPro"/>
</dbReference>
<reference evidence="8" key="1">
    <citation type="journal article" date="2023" name="Mol. Phylogenet. Evol.">
        <title>Genome-scale phylogeny and comparative genomics of the fungal order Sordariales.</title>
        <authorList>
            <person name="Hensen N."/>
            <person name="Bonometti L."/>
            <person name="Westerberg I."/>
            <person name="Brannstrom I.O."/>
            <person name="Guillou S."/>
            <person name="Cros-Aarteil S."/>
            <person name="Calhoun S."/>
            <person name="Haridas S."/>
            <person name="Kuo A."/>
            <person name="Mondo S."/>
            <person name="Pangilinan J."/>
            <person name="Riley R."/>
            <person name="LaButti K."/>
            <person name="Andreopoulos B."/>
            <person name="Lipzen A."/>
            <person name="Chen C."/>
            <person name="Yan M."/>
            <person name="Daum C."/>
            <person name="Ng V."/>
            <person name="Clum A."/>
            <person name="Steindorff A."/>
            <person name="Ohm R.A."/>
            <person name="Martin F."/>
            <person name="Silar P."/>
            <person name="Natvig D.O."/>
            <person name="Lalanne C."/>
            <person name="Gautier V."/>
            <person name="Ament-Velasquez S.L."/>
            <person name="Kruys A."/>
            <person name="Hutchinson M.I."/>
            <person name="Powell A.J."/>
            <person name="Barry K."/>
            <person name="Miller A.N."/>
            <person name="Grigoriev I.V."/>
            <person name="Debuchy R."/>
            <person name="Gladieux P."/>
            <person name="Hiltunen Thoren M."/>
            <person name="Johannesson H."/>
        </authorList>
    </citation>
    <scope>NUCLEOTIDE SEQUENCE</scope>
    <source>
        <strain evidence="8">CBS 508.74</strain>
    </source>
</reference>
<comment type="cofactor">
    <cofactor evidence="3">
        <name>FAD</name>
        <dbReference type="ChEBI" id="CHEBI:57692"/>
    </cofactor>
</comment>
<keyword evidence="3 4" id="KW-0274">FAD</keyword>
<dbReference type="RefSeq" id="XP_064666418.1">
    <property type="nucleotide sequence ID" value="XM_064812202.1"/>
</dbReference>
<feature type="binding site" evidence="3">
    <location>
        <position position="272"/>
    </location>
    <ligand>
        <name>FAD</name>
        <dbReference type="ChEBI" id="CHEBI:57692"/>
    </ligand>
</feature>
<feature type="chain" id="PRO_5042997426" evidence="5">
    <location>
        <begin position="18"/>
        <end position="640"/>
    </location>
</feature>
<dbReference type="Proteomes" id="UP001302812">
    <property type="component" value="Unassembled WGS sequence"/>
</dbReference>
<feature type="active site" description="Proton acceptor" evidence="2">
    <location>
        <position position="619"/>
    </location>
</feature>
<reference evidence="8" key="2">
    <citation type="submission" date="2023-05" db="EMBL/GenBank/DDBJ databases">
        <authorList>
            <consortium name="Lawrence Berkeley National Laboratory"/>
            <person name="Steindorff A."/>
            <person name="Hensen N."/>
            <person name="Bonometti L."/>
            <person name="Westerberg I."/>
            <person name="Brannstrom I.O."/>
            <person name="Guillou S."/>
            <person name="Cros-Aarteil S."/>
            <person name="Calhoun S."/>
            <person name="Haridas S."/>
            <person name="Kuo A."/>
            <person name="Mondo S."/>
            <person name="Pangilinan J."/>
            <person name="Riley R."/>
            <person name="Labutti K."/>
            <person name="Andreopoulos B."/>
            <person name="Lipzen A."/>
            <person name="Chen C."/>
            <person name="Yanf M."/>
            <person name="Daum C."/>
            <person name="Ng V."/>
            <person name="Clum A."/>
            <person name="Ohm R."/>
            <person name="Martin F."/>
            <person name="Silar P."/>
            <person name="Natvig D."/>
            <person name="Lalanne C."/>
            <person name="Gautier V."/>
            <person name="Ament-Velasquez S.L."/>
            <person name="Kruys A."/>
            <person name="Hutchinson M.I."/>
            <person name="Powell A.J."/>
            <person name="Barry K."/>
            <person name="Miller A.N."/>
            <person name="Grigoriev I.V."/>
            <person name="Debuchy R."/>
            <person name="Gladieux P."/>
            <person name="Thoren M.H."/>
            <person name="Johannesson H."/>
        </authorList>
    </citation>
    <scope>NUCLEOTIDE SEQUENCE</scope>
    <source>
        <strain evidence="8">CBS 508.74</strain>
    </source>
</reference>
<dbReference type="SUPFAM" id="SSF54373">
    <property type="entry name" value="FAD-linked reductases, C-terminal domain"/>
    <property type="match status" value="1"/>
</dbReference>
<evidence type="ECO:0000259" key="7">
    <source>
        <dbReference type="PROSITE" id="PS00624"/>
    </source>
</evidence>
<dbReference type="GO" id="GO:0044550">
    <property type="term" value="P:secondary metabolite biosynthetic process"/>
    <property type="evidence" value="ECO:0007669"/>
    <property type="project" value="TreeGrafter"/>
</dbReference>
<feature type="signal peptide" evidence="5">
    <location>
        <begin position="1"/>
        <end position="17"/>
    </location>
</feature>
<dbReference type="InterPro" id="IPR000172">
    <property type="entry name" value="GMC_OxRdtase_N"/>
</dbReference>
<keyword evidence="4" id="KW-0285">Flavoprotein</keyword>
<dbReference type="GeneID" id="89936327"/>
<dbReference type="Gene3D" id="3.30.560.10">
    <property type="entry name" value="Glucose Oxidase, domain 3"/>
    <property type="match status" value="1"/>
</dbReference>
<evidence type="ECO:0000259" key="6">
    <source>
        <dbReference type="PROSITE" id="PS00623"/>
    </source>
</evidence>
<evidence type="ECO:0000256" key="2">
    <source>
        <dbReference type="PIRSR" id="PIRSR000137-1"/>
    </source>
</evidence>
<dbReference type="GO" id="GO:0050660">
    <property type="term" value="F:flavin adenine dinucleotide binding"/>
    <property type="evidence" value="ECO:0007669"/>
    <property type="project" value="InterPro"/>
</dbReference>
<keyword evidence="9" id="KW-1185">Reference proteome</keyword>
<organism evidence="8 9">
    <name type="scientific">Canariomyces notabilis</name>
    <dbReference type="NCBI Taxonomy" id="2074819"/>
    <lineage>
        <taxon>Eukaryota</taxon>
        <taxon>Fungi</taxon>
        <taxon>Dikarya</taxon>
        <taxon>Ascomycota</taxon>
        <taxon>Pezizomycotina</taxon>
        <taxon>Sordariomycetes</taxon>
        <taxon>Sordariomycetidae</taxon>
        <taxon>Sordariales</taxon>
        <taxon>Chaetomiaceae</taxon>
        <taxon>Canariomyces</taxon>
    </lineage>
</organism>
<proteinExistence type="inferred from homology"/>
<comment type="similarity">
    <text evidence="1 4">Belongs to the GMC oxidoreductase family.</text>
</comment>
<evidence type="ECO:0000256" key="1">
    <source>
        <dbReference type="ARBA" id="ARBA00010790"/>
    </source>
</evidence>
<gene>
    <name evidence="8" type="ORF">N656DRAFT_717418</name>
</gene>
<feature type="binding site" evidence="3">
    <location>
        <position position="115"/>
    </location>
    <ligand>
        <name>FAD</name>
        <dbReference type="ChEBI" id="CHEBI:57692"/>
    </ligand>
</feature>
<feature type="domain" description="Glucose-methanol-choline oxidoreductase N-terminal" evidence="7">
    <location>
        <begin position="313"/>
        <end position="327"/>
    </location>
</feature>
<dbReference type="AlphaFoldDB" id="A0AAN6QEP4"/>
<dbReference type="InterPro" id="IPR007867">
    <property type="entry name" value="GMC_OxRtase_C"/>
</dbReference>
<sequence length="640" mass="68709">MMLAGAVIASLAGLAIALPHGKVKRQVSQLRPQYDFIIAGGGTAGLTVADRLTEAFPDKTVLVVEYGEIEYAAGLWDPPSTVWGGQGFLASYFSFQSLPTPHVNNRTAIVLAGKVVGGSSAVNAQFFDRPSRYDLDAWAAAATGSDGKNKNGWNWDGVFPFFKKSVTFTPPPAEVAQQYGYTWDESAYGNTTPIHASFPPYQWADYYLGRNAFTQAGVRTRQECAGGDKDGLCWVPTSQHPVTARRSYAGLGHYADVNLTRPNYDLLVNHQVTRVLYPNGNTRSGPPRVEIRSLSNNTFFNVRAKAEVILSAGTFHTPAILQRSGIGHAPVLRAAGIPVVLDLPGVGSNLQDHSGSGISWNYTKPGNFTPMPSDMLSSPAFLADAVAGFNSVPAYGPYTLANPNSAIFVPLPNITANYTSIVDKLRTMAAADGNGTVAAASYLPDDYRSDPRMVAGYQKQLRIIADLLANPRAPSQETTFQTGTALRAINLHPVSRGTVRLNLTDLLAQPVLVYGTGSNPVDFDVYLAQSRFLRGMVKTEALQAYGAVEVTPGEGVQSDEELLEYVKSGLVHSFMHPCCTAAMMPREEGGVVGGDLKVHGAKGLRVVDMSVLPVLPSSHLSALAYAVGEKAADIIIREWR</sequence>
<dbReference type="EMBL" id="MU853360">
    <property type="protein sequence ID" value="KAK4108848.1"/>
    <property type="molecule type" value="Genomic_DNA"/>
</dbReference>
<protein>
    <submittedName>
        <fullName evidence="8">GMC oxidoreductase</fullName>
    </submittedName>
</protein>